<sequence>MPNLNPPSYTAHLLVALASLFGSIHRRDKYATFNNTSSVRAFRKGVLEVVDEAWWMAKLGEAKDRPCARALKERVERDAVEVGKAWLESRGRNSEVSVCTTVFCETILGTAVYKAVAGRGLVEDETMYTLGEIYGALLQSIALPNHVVEAPAGFSFINGVSHTRYFLVPISAIVDLLYLSHDSHASAPSALARNFCRGVEAILPDHDWDALDVAARQAIRHRLQEDHVQVAAVLPAQAPTPHDLFTVLLGPVVCGSIPPTSEGNVVELGKTYGSLLKSLAFPRLIMHAPSGFSYQNMRLHSHRGHPTSTFQSLAHPLAAAAGSSVVFPFSRRQASERW</sequence>
<organism evidence="1 2">
    <name type="scientific">Rhodotorula toruloides</name>
    <name type="common">Yeast</name>
    <name type="synonym">Rhodosporidium toruloides</name>
    <dbReference type="NCBI Taxonomy" id="5286"/>
    <lineage>
        <taxon>Eukaryota</taxon>
        <taxon>Fungi</taxon>
        <taxon>Dikarya</taxon>
        <taxon>Basidiomycota</taxon>
        <taxon>Pucciniomycotina</taxon>
        <taxon>Microbotryomycetes</taxon>
        <taxon>Sporidiobolales</taxon>
        <taxon>Sporidiobolaceae</taxon>
        <taxon>Rhodotorula</taxon>
    </lineage>
</organism>
<dbReference type="Proteomes" id="UP000239560">
    <property type="component" value="Unassembled WGS sequence"/>
</dbReference>
<evidence type="ECO:0000313" key="1">
    <source>
        <dbReference type="EMBL" id="PRQ71968.1"/>
    </source>
</evidence>
<comment type="caution">
    <text evidence="1">The sequence shown here is derived from an EMBL/GenBank/DDBJ whole genome shotgun (WGS) entry which is preliminary data.</text>
</comment>
<dbReference type="EMBL" id="LCTV02000010">
    <property type="protein sequence ID" value="PRQ71968.1"/>
    <property type="molecule type" value="Genomic_DNA"/>
</dbReference>
<evidence type="ECO:0000313" key="2">
    <source>
        <dbReference type="Proteomes" id="UP000239560"/>
    </source>
</evidence>
<name>A0A2T0A1S8_RHOTO</name>
<gene>
    <name evidence="1" type="ORF">AAT19DRAFT_9307</name>
</gene>
<proteinExistence type="predicted"/>
<dbReference type="AlphaFoldDB" id="A0A2T0A1S8"/>
<reference evidence="1 2" key="1">
    <citation type="journal article" date="2018" name="Elife">
        <title>Functional genomics of lipid metabolism in the oleaginous yeast Rhodosporidium toruloides.</title>
        <authorList>
            <person name="Coradetti S.T."/>
            <person name="Pinel D."/>
            <person name="Geiselman G."/>
            <person name="Ito M."/>
            <person name="Mondo S."/>
            <person name="Reilly M.C."/>
            <person name="Cheng Y.F."/>
            <person name="Bauer S."/>
            <person name="Grigoriev I."/>
            <person name="Gladden J.M."/>
            <person name="Simmons B.A."/>
            <person name="Brem R."/>
            <person name="Arkin A.P."/>
            <person name="Skerker J.M."/>
        </authorList>
    </citation>
    <scope>NUCLEOTIDE SEQUENCE [LARGE SCALE GENOMIC DNA]</scope>
    <source>
        <strain evidence="1 2">NBRC 0880</strain>
    </source>
</reference>
<protein>
    <submittedName>
        <fullName evidence="1">Uncharacterized protein</fullName>
    </submittedName>
</protein>
<accession>A0A2T0A1S8</accession>